<name>A0A9K3KQG3_9STRA</name>
<dbReference type="InterPro" id="IPR016130">
    <property type="entry name" value="Tyr_Pase_AS"/>
</dbReference>
<gene>
    <name evidence="1" type="ORF">IV203_016099</name>
</gene>
<protein>
    <submittedName>
        <fullName evidence="1">Protein tyrosine/serine phosphatase</fullName>
    </submittedName>
</protein>
<comment type="caution">
    <text evidence="1">The sequence shown here is derived from an EMBL/GenBank/DDBJ whole genome shotgun (WGS) entry which is preliminary data.</text>
</comment>
<dbReference type="EMBL" id="JAGRRH010000020">
    <property type="protein sequence ID" value="KAG7347394.1"/>
    <property type="molecule type" value="Genomic_DNA"/>
</dbReference>
<reference evidence="1" key="2">
    <citation type="submission" date="2021-04" db="EMBL/GenBank/DDBJ databases">
        <authorList>
            <person name="Podell S."/>
        </authorList>
    </citation>
    <scope>NUCLEOTIDE SEQUENCE</scope>
    <source>
        <strain evidence="1">Hildebrandi</strain>
    </source>
</reference>
<reference evidence="1" key="1">
    <citation type="journal article" date="2021" name="Sci. Rep.">
        <title>Diploid genomic architecture of Nitzschia inconspicua, an elite biomass production diatom.</title>
        <authorList>
            <person name="Oliver A."/>
            <person name="Podell S."/>
            <person name="Pinowska A."/>
            <person name="Traller J.C."/>
            <person name="Smith S.R."/>
            <person name="McClure R."/>
            <person name="Beliaev A."/>
            <person name="Bohutskyi P."/>
            <person name="Hill E.A."/>
            <person name="Rabines A."/>
            <person name="Zheng H."/>
            <person name="Allen L.Z."/>
            <person name="Kuo A."/>
            <person name="Grigoriev I.V."/>
            <person name="Allen A.E."/>
            <person name="Hazlebeck D."/>
            <person name="Allen E.E."/>
        </authorList>
    </citation>
    <scope>NUCLEOTIDE SEQUENCE</scope>
    <source>
        <strain evidence="1">Hildebrandi</strain>
    </source>
</reference>
<organism evidence="1 2">
    <name type="scientific">Nitzschia inconspicua</name>
    <dbReference type="NCBI Taxonomy" id="303405"/>
    <lineage>
        <taxon>Eukaryota</taxon>
        <taxon>Sar</taxon>
        <taxon>Stramenopiles</taxon>
        <taxon>Ochrophyta</taxon>
        <taxon>Bacillariophyta</taxon>
        <taxon>Bacillariophyceae</taxon>
        <taxon>Bacillariophycidae</taxon>
        <taxon>Bacillariales</taxon>
        <taxon>Bacillariaceae</taxon>
        <taxon>Nitzschia</taxon>
    </lineage>
</organism>
<dbReference type="Pfam" id="PF13350">
    <property type="entry name" value="Y_phosphatase3"/>
    <property type="match status" value="1"/>
</dbReference>
<evidence type="ECO:0000313" key="1">
    <source>
        <dbReference type="EMBL" id="KAG7347394.1"/>
    </source>
</evidence>
<proteinExistence type="predicted"/>
<dbReference type="OrthoDB" id="449382at2759"/>
<keyword evidence="2" id="KW-1185">Reference proteome</keyword>
<dbReference type="GO" id="GO:0004721">
    <property type="term" value="F:phosphoprotein phosphatase activity"/>
    <property type="evidence" value="ECO:0007669"/>
    <property type="project" value="InterPro"/>
</dbReference>
<dbReference type="Proteomes" id="UP000693970">
    <property type="component" value="Unassembled WGS sequence"/>
</dbReference>
<dbReference type="InterPro" id="IPR026893">
    <property type="entry name" value="Tyr/Ser_Pase_IphP-type"/>
</dbReference>
<dbReference type="AlphaFoldDB" id="A0A9K3KQG3"/>
<dbReference type="PROSITE" id="PS00383">
    <property type="entry name" value="TYR_PHOSPHATASE_1"/>
    <property type="match status" value="1"/>
</dbReference>
<sequence length="307" mass="34116">MHDNTIPNFRSVSKTLPCLYRSSSPEDIAETLRDGDGVPSASLSPAENILLNEATLWIDIRTSSEVNVDKINFITQNAPGGPFEKMTFQDPRGLEASLHSARKQRIYMCSKDPAFSMDYVFEYAVKHWVSADAIVATGMISKQNSLVMEAISQRGLAGLFEVILDCHSLIVGILQAITLHLEQRKAVGLEAKVTFHCTLGKDRTGIVSMLCQSMVGDNDEQIVEEFVKSHCVEELAAVKLRPHFGKWVDSSNFTQADAETMKETLAYIRTNPKYGSVDGYLDYIGFDASWRRRFVEAAMEPPIAANV</sequence>
<evidence type="ECO:0000313" key="2">
    <source>
        <dbReference type="Proteomes" id="UP000693970"/>
    </source>
</evidence>
<accession>A0A9K3KQG3</accession>